<dbReference type="Pfam" id="PF03473">
    <property type="entry name" value="MOSC"/>
    <property type="match status" value="1"/>
</dbReference>
<dbReference type="AlphaFoldDB" id="A0A1P8W9P1"/>
<dbReference type="RefSeq" id="WP_077022630.1">
    <property type="nucleotide sequence ID" value="NZ_CP017641.1"/>
</dbReference>
<reference evidence="2 3" key="1">
    <citation type="journal article" date="2016" name="Front. Microbiol.">
        <title>Fuerstia marisgermanicae gen. nov., sp. nov., an Unusual Member of the Phylum Planctomycetes from the German Wadden Sea.</title>
        <authorList>
            <person name="Kohn T."/>
            <person name="Heuer A."/>
            <person name="Jogler M."/>
            <person name="Vollmers J."/>
            <person name="Boedeker C."/>
            <person name="Bunk B."/>
            <person name="Rast P."/>
            <person name="Borchert D."/>
            <person name="Glockner I."/>
            <person name="Freese H.M."/>
            <person name="Klenk H.P."/>
            <person name="Overmann J."/>
            <person name="Kaster A.K."/>
            <person name="Rohde M."/>
            <person name="Wiegand S."/>
            <person name="Jogler C."/>
        </authorList>
    </citation>
    <scope>NUCLEOTIDE SEQUENCE [LARGE SCALE GENOMIC DNA]</scope>
    <source>
        <strain evidence="2 3">NH11</strain>
    </source>
</reference>
<dbReference type="PROSITE" id="PS51340">
    <property type="entry name" value="MOSC"/>
    <property type="match status" value="1"/>
</dbReference>
<keyword evidence="3" id="KW-1185">Reference proteome</keyword>
<name>A0A1P8W9P1_9PLAN</name>
<feature type="domain" description="MOSC" evidence="1">
    <location>
        <begin position="28"/>
        <end position="160"/>
    </location>
</feature>
<evidence type="ECO:0000259" key="1">
    <source>
        <dbReference type="PROSITE" id="PS51340"/>
    </source>
</evidence>
<dbReference type="Proteomes" id="UP000187735">
    <property type="component" value="Chromosome"/>
</dbReference>
<gene>
    <name evidence="2" type="ORF">Fuma_00367</name>
</gene>
<dbReference type="GO" id="GO:0030170">
    <property type="term" value="F:pyridoxal phosphate binding"/>
    <property type="evidence" value="ECO:0007669"/>
    <property type="project" value="InterPro"/>
</dbReference>
<dbReference type="EMBL" id="CP017641">
    <property type="protein sequence ID" value="APZ90783.1"/>
    <property type="molecule type" value="Genomic_DNA"/>
</dbReference>
<dbReference type="SUPFAM" id="SSF50800">
    <property type="entry name" value="PK beta-barrel domain-like"/>
    <property type="match status" value="1"/>
</dbReference>
<dbReference type="InterPro" id="IPR052716">
    <property type="entry name" value="MOSC_domain"/>
</dbReference>
<dbReference type="PANTHER" id="PTHR36930:SF1">
    <property type="entry name" value="MOSC DOMAIN-CONTAINING PROTEIN"/>
    <property type="match status" value="1"/>
</dbReference>
<evidence type="ECO:0000313" key="3">
    <source>
        <dbReference type="Proteomes" id="UP000187735"/>
    </source>
</evidence>
<dbReference type="STRING" id="1891926.Fuma_00367"/>
<accession>A0A1P8W9P1</accession>
<protein>
    <submittedName>
        <fullName evidence="2">Molybdenum cofactor biosynthesis protein MoaC/MOSC-domain-containing protein</fullName>
    </submittedName>
</protein>
<sequence length="160" mass="17131">MTDHPELLNLRNFSGRVEWIGTTSTKSGPLAARDKIELVANCGIVGEHHFRENSQSHRQVTLIQKEHLSVIAELLEVETVDPADLRRNIVVSGINLAALDGREFRIGSAVLKGTGDCPPCNRMEKNLGQGGYEAMVGHGGLTCLVVEGGEIACGDAVTSS</sequence>
<evidence type="ECO:0000313" key="2">
    <source>
        <dbReference type="EMBL" id="APZ90783.1"/>
    </source>
</evidence>
<dbReference type="GO" id="GO:0003824">
    <property type="term" value="F:catalytic activity"/>
    <property type="evidence" value="ECO:0007669"/>
    <property type="project" value="InterPro"/>
</dbReference>
<organism evidence="2 3">
    <name type="scientific">Fuerstiella marisgermanici</name>
    <dbReference type="NCBI Taxonomy" id="1891926"/>
    <lineage>
        <taxon>Bacteria</taxon>
        <taxon>Pseudomonadati</taxon>
        <taxon>Planctomycetota</taxon>
        <taxon>Planctomycetia</taxon>
        <taxon>Planctomycetales</taxon>
        <taxon>Planctomycetaceae</taxon>
        <taxon>Fuerstiella</taxon>
    </lineage>
</organism>
<dbReference type="InterPro" id="IPR005302">
    <property type="entry name" value="MoCF_Sase_C"/>
</dbReference>
<dbReference type="InterPro" id="IPR011037">
    <property type="entry name" value="Pyrv_Knase-like_insert_dom_sf"/>
</dbReference>
<proteinExistence type="predicted"/>
<dbReference type="PANTHER" id="PTHR36930">
    <property type="entry name" value="METAL-SULFUR CLUSTER BIOSYNTHESIS PROTEINS YUAD-RELATED"/>
    <property type="match status" value="1"/>
</dbReference>
<dbReference type="KEGG" id="fmr:Fuma_00367"/>
<dbReference type="GO" id="GO:0030151">
    <property type="term" value="F:molybdenum ion binding"/>
    <property type="evidence" value="ECO:0007669"/>
    <property type="project" value="InterPro"/>
</dbReference>
<dbReference type="Gene3D" id="2.40.33.20">
    <property type="entry name" value="PK beta-barrel domain-like"/>
    <property type="match status" value="1"/>
</dbReference>